<evidence type="ECO:0000259" key="1">
    <source>
        <dbReference type="Pfam" id="PF04168"/>
    </source>
</evidence>
<proteinExistence type="predicted"/>
<name>A0A5K8AG89_9BACT</name>
<accession>A0A5K8AG89</accession>
<dbReference type="Pfam" id="PF04168">
    <property type="entry name" value="Alpha-E"/>
    <property type="match status" value="1"/>
</dbReference>
<sequence>MPATPYRLKDCAYGNCKIRRKKMLSRVANTIYWMCRYIERAENVARFISVNLNLLLDMPMEKGNHWEPLVMITGDQKVFEKNYPDYDKKQVIRFLTFDREYPNAIITCLAAARENARSIREIISSDMWEHLNNFYLELSDNCSPDFALSDPHRFFKIIQMRSHLFTGLMDCTMSHGEAWNFARIGMMLERADKTSRILDVKYFMLLPQADLVNTPLDNIQWSAVLKSASALEMFRKRYHRITPRNVADFLIFDEGFPRSMRHCVAKANVCLNRIDGSAPTGPPQNAAEKQLGRLEADLTYTDIDEVIDQGMHEYLDGMQTRLNRVDTTIGTTFFNIKLAANTGVQEQ</sequence>
<evidence type="ECO:0000313" key="2">
    <source>
        <dbReference type="EMBL" id="BBO91496.1"/>
    </source>
</evidence>
<dbReference type="Proteomes" id="UP000422108">
    <property type="component" value="Chromosome"/>
</dbReference>
<protein>
    <recommendedName>
        <fullName evidence="1">DUF403 domain-containing protein</fullName>
    </recommendedName>
</protein>
<dbReference type="PANTHER" id="PTHR34595">
    <property type="entry name" value="BLR5612 PROTEIN"/>
    <property type="match status" value="1"/>
</dbReference>
<dbReference type="InterPro" id="IPR007296">
    <property type="entry name" value="DUF403"/>
</dbReference>
<gene>
    <name evidence="2" type="ORF">DSCOOX_46760</name>
</gene>
<evidence type="ECO:0000313" key="3">
    <source>
        <dbReference type="Proteomes" id="UP000422108"/>
    </source>
</evidence>
<dbReference type="RefSeq" id="WP_231717109.1">
    <property type="nucleotide sequence ID" value="NZ_AP021879.1"/>
</dbReference>
<dbReference type="AlphaFoldDB" id="A0A5K8AG89"/>
<feature type="domain" description="DUF403" evidence="1">
    <location>
        <begin position="23"/>
        <end position="334"/>
    </location>
</feature>
<dbReference type="EMBL" id="AP021879">
    <property type="protein sequence ID" value="BBO91496.1"/>
    <property type="molecule type" value="Genomic_DNA"/>
</dbReference>
<dbReference type="PANTHER" id="PTHR34595:SF7">
    <property type="entry name" value="SLL1039 PROTEIN"/>
    <property type="match status" value="1"/>
</dbReference>
<organism evidence="2 3">
    <name type="scientific">Desulfosarcina ovata subsp. ovata</name>
    <dbReference type="NCBI Taxonomy" id="2752305"/>
    <lineage>
        <taxon>Bacteria</taxon>
        <taxon>Pseudomonadati</taxon>
        <taxon>Thermodesulfobacteriota</taxon>
        <taxon>Desulfobacteria</taxon>
        <taxon>Desulfobacterales</taxon>
        <taxon>Desulfosarcinaceae</taxon>
        <taxon>Desulfosarcina</taxon>
    </lineage>
</organism>
<reference evidence="2 3" key="1">
    <citation type="submission" date="2019-11" db="EMBL/GenBank/DDBJ databases">
        <title>Comparative genomics of hydrocarbon-degrading Desulfosarcina strains.</title>
        <authorList>
            <person name="Watanabe M."/>
            <person name="Kojima H."/>
            <person name="Fukui M."/>
        </authorList>
    </citation>
    <scope>NUCLEOTIDE SEQUENCE [LARGE SCALE GENOMIC DNA]</scope>
    <source>
        <strain evidence="3">oXyS1</strain>
    </source>
</reference>
<keyword evidence="3" id="KW-1185">Reference proteome</keyword>
<dbReference type="InterPro" id="IPR051680">
    <property type="entry name" value="ATP-dep_Glu-Cys_Ligase-2"/>
</dbReference>